<feature type="transmembrane region" description="Helical" evidence="15">
    <location>
        <begin position="31"/>
        <end position="50"/>
    </location>
</feature>
<evidence type="ECO:0000259" key="17">
    <source>
        <dbReference type="Pfam" id="PF13614"/>
    </source>
</evidence>
<evidence type="ECO:0000259" key="16">
    <source>
        <dbReference type="Pfam" id="PF02706"/>
    </source>
</evidence>
<evidence type="ECO:0000256" key="3">
    <source>
        <dbReference type="ARBA" id="ARBA00022475"/>
    </source>
</evidence>
<accession>A0A1G9EUE4</accession>
<dbReference type="PANTHER" id="PTHR32309:SF32">
    <property type="entry name" value="TYROSINE-PROTEIN KINASE ETK-RELATED"/>
    <property type="match status" value="1"/>
</dbReference>
<feature type="domain" description="Polysaccharide chain length determinant N-terminal" evidence="16">
    <location>
        <begin position="15"/>
        <end position="103"/>
    </location>
</feature>
<keyword evidence="14" id="KW-0175">Coiled coil</keyword>
<dbReference type="CDD" id="cd05387">
    <property type="entry name" value="BY-kinase"/>
    <property type="match status" value="1"/>
</dbReference>
<dbReference type="Pfam" id="PF02706">
    <property type="entry name" value="Wzz"/>
    <property type="match status" value="1"/>
</dbReference>
<keyword evidence="3" id="KW-1003">Cell membrane</keyword>
<evidence type="ECO:0000256" key="12">
    <source>
        <dbReference type="ARBA" id="ARBA00023137"/>
    </source>
</evidence>
<evidence type="ECO:0000256" key="1">
    <source>
        <dbReference type="ARBA" id="ARBA00004429"/>
    </source>
</evidence>
<gene>
    <name evidence="19" type="ORF">SAMN05661010_00116</name>
</gene>
<dbReference type="EMBL" id="FNGI01000001">
    <property type="protein sequence ID" value="SDK79625.1"/>
    <property type="molecule type" value="Genomic_DNA"/>
</dbReference>
<dbReference type="GO" id="GO:0004713">
    <property type="term" value="F:protein tyrosine kinase activity"/>
    <property type="evidence" value="ECO:0007669"/>
    <property type="project" value="UniProtKB-KW"/>
</dbReference>
<dbReference type="Gene3D" id="3.40.50.300">
    <property type="entry name" value="P-loop containing nucleotide triphosphate hydrolases"/>
    <property type="match status" value="1"/>
</dbReference>
<evidence type="ECO:0000256" key="11">
    <source>
        <dbReference type="ARBA" id="ARBA00023136"/>
    </source>
</evidence>
<comment type="similarity">
    <text evidence="2">Belongs to the etk/wzc family.</text>
</comment>
<keyword evidence="5" id="KW-0808">Transferase</keyword>
<dbReference type="GO" id="GO:0042802">
    <property type="term" value="F:identical protein binding"/>
    <property type="evidence" value="ECO:0007669"/>
    <property type="project" value="UniProtKB-ARBA"/>
</dbReference>
<dbReference type="InterPro" id="IPR003856">
    <property type="entry name" value="LPS_length_determ_N"/>
</dbReference>
<keyword evidence="6 15" id="KW-0812">Transmembrane</keyword>
<evidence type="ECO:0000256" key="4">
    <source>
        <dbReference type="ARBA" id="ARBA00022519"/>
    </source>
</evidence>
<keyword evidence="10 15" id="KW-1133">Transmembrane helix</keyword>
<dbReference type="Pfam" id="PF13614">
    <property type="entry name" value="AAA_31"/>
    <property type="match status" value="1"/>
</dbReference>
<dbReference type="RefSeq" id="WP_089724499.1">
    <property type="nucleotide sequence ID" value="NZ_FNGI01000001.1"/>
</dbReference>
<evidence type="ECO:0000313" key="20">
    <source>
        <dbReference type="Proteomes" id="UP000198654"/>
    </source>
</evidence>
<dbReference type="InterPro" id="IPR005702">
    <property type="entry name" value="Wzc-like_C"/>
</dbReference>
<dbReference type="STRING" id="119000.SAMN05661010_00116"/>
<dbReference type="Pfam" id="PF23607">
    <property type="entry name" value="WZC_N"/>
    <property type="match status" value="1"/>
</dbReference>
<dbReference type="FunFam" id="3.40.50.300:FF:000527">
    <property type="entry name" value="Tyrosine-protein kinase etk"/>
    <property type="match status" value="1"/>
</dbReference>
<keyword evidence="11 15" id="KW-0472">Membrane</keyword>
<keyword evidence="12" id="KW-0829">Tyrosine-protein kinase</keyword>
<evidence type="ECO:0000256" key="15">
    <source>
        <dbReference type="SAM" id="Phobius"/>
    </source>
</evidence>
<feature type="coiled-coil region" evidence="14">
    <location>
        <begin position="334"/>
        <end position="406"/>
    </location>
</feature>
<dbReference type="GO" id="GO:0005524">
    <property type="term" value="F:ATP binding"/>
    <property type="evidence" value="ECO:0007669"/>
    <property type="project" value="UniProtKB-KW"/>
</dbReference>
<evidence type="ECO:0000256" key="2">
    <source>
        <dbReference type="ARBA" id="ARBA00008883"/>
    </source>
</evidence>
<dbReference type="InterPro" id="IPR025669">
    <property type="entry name" value="AAA_dom"/>
</dbReference>
<dbReference type="Pfam" id="PF13807">
    <property type="entry name" value="GNVR"/>
    <property type="match status" value="1"/>
</dbReference>
<dbReference type="InterPro" id="IPR027417">
    <property type="entry name" value="P-loop_NTPase"/>
</dbReference>
<dbReference type="SUPFAM" id="SSF52540">
    <property type="entry name" value="P-loop containing nucleoside triphosphate hydrolases"/>
    <property type="match status" value="1"/>
</dbReference>
<keyword evidence="9" id="KW-0067">ATP-binding</keyword>
<evidence type="ECO:0000256" key="10">
    <source>
        <dbReference type="ARBA" id="ARBA00022989"/>
    </source>
</evidence>
<proteinExistence type="inferred from homology"/>
<name>A0A1G9EUE4_9GAMM</name>
<dbReference type="InterPro" id="IPR050445">
    <property type="entry name" value="Bact_polysacc_biosynth/exp"/>
</dbReference>
<evidence type="ECO:0000256" key="14">
    <source>
        <dbReference type="SAM" id="Coils"/>
    </source>
</evidence>
<keyword evidence="20" id="KW-1185">Reference proteome</keyword>
<evidence type="ECO:0000259" key="18">
    <source>
        <dbReference type="Pfam" id="PF13807"/>
    </source>
</evidence>
<keyword evidence="7" id="KW-0547">Nucleotide-binding</keyword>
<evidence type="ECO:0000256" key="5">
    <source>
        <dbReference type="ARBA" id="ARBA00022679"/>
    </source>
</evidence>
<dbReference type="PANTHER" id="PTHR32309">
    <property type="entry name" value="TYROSINE-PROTEIN KINASE"/>
    <property type="match status" value="1"/>
</dbReference>
<feature type="domain" description="Tyrosine-protein kinase G-rich" evidence="18">
    <location>
        <begin position="395"/>
        <end position="476"/>
    </location>
</feature>
<comment type="catalytic activity">
    <reaction evidence="13">
        <text>L-tyrosyl-[protein] + ATP = O-phospho-L-tyrosyl-[protein] + ADP + H(+)</text>
        <dbReference type="Rhea" id="RHEA:10596"/>
        <dbReference type="Rhea" id="RHEA-COMP:10136"/>
        <dbReference type="Rhea" id="RHEA-COMP:20101"/>
        <dbReference type="ChEBI" id="CHEBI:15378"/>
        <dbReference type="ChEBI" id="CHEBI:30616"/>
        <dbReference type="ChEBI" id="CHEBI:46858"/>
        <dbReference type="ChEBI" id="CHEBI:61978"/>
        <dbReference type="ChEBI" id="CHEBI:456216"/>
    </reaction>
</comment>
<reference evidence="19 20" key="1">
    <citation type="submission" date="2016-10" db="EMBL/GenBank/DDBJ databases">
        <authorList>
            <person name="de Groot N.N."/>
        </authorList>
    </citation>
    <scope>NUCLEOTIDE SEQUENCE [LARGE SCALE GENOMIC DNA]</scope>
    <source>
        <strain evidence="19 20">DSM 14789</strain>
    </source>
</reference>
<evidence type="ECO:0000313" key="19">
    <source>
        <dbReference type="EMBL" id="SDK79625.1"/>
    </source>
</evidence>
<evidence type="ECO:0000256" key="6">
    <source>
        <dbReference type="ARBA" id="ARBA00022692"/>
    </source>
</evidence>
<protein>
    <submittedName>
        <fullName evidence="19">Tyrosine-protein kinase Etk/Wzc</fullName>
    </submittedName>
</protein>
<dbReference type="AlphaFoldDB" id="A0A1G9EUE4"/>
<dbReference type="InterPro" id="IPR032807">
    <property type="entry name" value="GNVR"/>
</dbReference>
<feature type="domain" description="AAA" evidence="17">
    <location>
        <begin position="567"/>
        <end position="682"/>
    </location>
</feature>
<organism evidence="19 20">
    <name type="scientific">Modicisalibacter muralis</name>
    <dbReference type="NCBI Taxonomy" id="119000"/>
    <lineage>
        <taxon>Bacteria</taxon>
        <taxon>Pseudomonadati</taxon>
        <taxon>Pseudomonadota</taxon>
        <taxon>Gammaproteobacteria</taxon>
        <taxon>Oceanospirillales</taxon>
        <taxon>Halomonadaceae</taxon>
        <taxon>Modicisalibacter</taxon>
    </lineage>
</organism>
<dbReference type="NCBIfam" id="TIGR01007">
    <property type="entry name" value="eps_fam"/>
    <property type="match status" value="1"/>
</dbReference>
<evidence type="ECO:0000256" key="8">
    <source>
        <dbReference type="ARBA" id="ARBA00022777"/>
    </source>
</evidence>
<comment type="subcellular location">
    <subcellularLocation>
        <location evidence="1">Cell inner membrane</location>
        <topology evidence="1">Multi-pass membrane protein</topology>
    </subcellularLocation>
</comment>
<evidence type="ECO:0000256" key="13">
    <source>
        <dbReference type="ARBA" id="ARBA00053015"/>
    </source>
</evidence>
<evidence type="ECO:0000256" key="9">
    <source>
        <dbReference type="ARBA" id="ARBA00022840"/>
    </source>
</evidence>
<dbReference type="OrthoDB" id="9775724at2"/>
<keyword evidence="4" id="KW-0997">Cell inner membrane</keyword>
<evidence type="ECO:0000256" key="7">
    <source>
        <dbReference type="ARBA" id="ARBA00022741"/>
    </source>
</evidence>
<dbReference type="Proteomes" id="UP000198654">
    <property type="component" value="Unassembled WGS sequence"/>
</dbReference>
<sequence>MTQNQFVFRATQNSEEIDFGRLFGVLIDHKWLIASITALFIIAGVIYAFLATPIYRADALVQVENAAPSNPLAEVNSLLGQEPPSQAEIEIIGSRMVLGRTVDILNLDLEVEPVRLPIIGEFLTRSGVERPDSAIDSFFQRIGMERPAFMTDWDYTWAGETIDVATMPVADAYLGTTFTLEVLDDQRYALRYDGKTLGMGSVGSAVEFLGGDVSLTVESINASPGATFTLSHIQRLVAIADVRKSLIITEQGEATGILNLGLTHSEPSLAETTLRTITDIYVAQNIQRQSEEARKSLEFLSQQVPSIRESLRQAEGRLNAYRTERDSVDLSLETQSVLERLVNLEAQLNELEFAEAEISRRFTPSHPTYAALLEKMAQLENERAELEEEINNLPETQQEILRLQRDVSVTQEIYVQLRNKVQEMQIAEASTVGNVRVLDKAQVFPQSVEPNKKLIVVLAALLGGMVAVGLVMMRAMLNPGVETPDQLERLGLPVYATVPLAEEQDKLNRRMKHSGASRGQPHIVGLLAKRNPANISIEAVRGLRTSLHFAMLEGDDNRLMITGPSPGVGKSFITVNLAAVCSQAGQRVLVIDGDMRKGNIHRVFGEPSEGGLSEILAGRQTFEEMIRDVKGMDNLHYLSRGVAPPNPSELLVTSRFTELLDAVSQYYDLVIIDTPPVLAVTDAAIIGKQVSTSLMVARFQHNPPKEIDLAMRRLETGGVTVKGAVLNALERKAATAYGYGYYNYSYK</sequence>
<keyword evidence="8 19" id="KW-0418">Kinase</keyword>
<dbReference type="GO" id="GO:0005886">
    <property type="term" value="C:plasma membrane"/>
    <property type="evidence" value="ECO:0007669"/>
    <property type="project" value="UniProtKB-SubCell"/>
</dbReference>